<keyword evidence="2" id="KW-1185">Reference proteome</keyword>
<evidence type="ECO:0000313" key="1">
    <source>
        <dbReference type="EMBL" id="CAG8709408.1"/>
    </source>
</evidence>
<organism evidence="1 2">
    <name type="scientific">Ambispora leptoticha</name>
    <dbReference type="NCBI Taxonomy" id="144679"/>
    <lineage>
        <taxon>Eukaryota</taxon>
        <taxon>Fungi</taxon>
        <taxon>Fungi incertae sedis</taxon>
        <taxon>Mucoromycota</taxon>
        <taxon>Glomeromycotina</taxon>
        <taxon>Glomeromycetes</taxon>
        <taxon>Archaeosporales</taxon>
        <taxon>Ambisporaceae</taxon>
        <taxon>Ambispora</taxon>
    </lineage>
</organism>
<feature type="non-terminal residue" evidence="1">
    <location>
        <position position="1"/>
    </location>
</feature>
<evidence type="ECO:0000313" key="2">
    <source>
        <dbReference type="Proteomes" id="UP000789508"/>
    </source>
</evidence>
<dbReference type="AlphaFoldDB" id="A0A9N9HWY9"/>
<sequence>QCQKFYKEAWMGEKEKRQAMEQEHNINIIQENIEFILSRCRFIFNVVLLSTFRRFPADNFWAGPYHYSEATMVTYTKIVCHLEHLDPVTIKPEVPLASDIIDLSENEDPFVNLLSSRFKQILMHHEFGNNEFPGEIKFMLDDFVDTYKDLRPDFDPMLMRPIAFP</sequence>
<comment type="caution">
    <text evidence="1">The sequence shown here is derived from an EMBL/GenBank/DDBJ whole genome shotgun (WGS) entry which is preliminary data.</text>
</comment>
<gene>
    <name evidence="1" type="ORF">ALEPTO_LOCUS11861</name>
</gene>
<accession>A0A9N9HWY9</accession>
<dbReference type="OrthoDB" id="2429550at2759"/>
<reference evidence="1" key="1">
    <citation type="submission" date="2021-06" db="EMBL/GenBank/DDBJ databases">
        <authorList>
            <person name="Kallberg Y."/>
            <person name="Tangrot J."/>
            <person name="Rosling A."/>
        </authorList>
    </citation>
    <scope>NUCLEOTIDE SEQUENCE</scope>
    <source>
        <strain evidence="1">FL130A</strain>
    </source>
</reference>
<proteinExistence type="predicted"/>
<name>A0A9N9HWY9_9GLOM</name>
<dbReference type="Proteomes" id="UP000789508">
    <property type="component" value="Unassembled WGS sequence"/>
</dbReference>
<protein>
    <submittedName>
        <fullName evidence="1">1659_t:CDS:1</fullName>
    </submittedName>
</protein>
<dbReference type="EMBL" id="CAJVPS010021985">
    <property type="protein sequence ID" value="CAG8709408.1"/>
    <property type="molecule type" value="Genomic_DNA"/>
</dbReference>